<feature type="signal peptide" evidence="1">
    <location>
        <begin position="1"/>
        <end position="30"/>
    </location>
</feature>
<proteinExistence type="predicted"/>
<comment type="caution">
    <text evidence="2">The sequence shown here is derived from an EMBL/GenBank/DDBJ whole genome shotgun (WGS) entry which is preliminary data.</text>
</comment>
<reference evidence="2" key="1">
    <citation type="journal article" date="2023" name="Mol. Biol. Evol.">
        <title>Third-Generation Sequencing Reveals the Adaptive Role of the Epigenome in Three Deep-Sea Polychaetes.</title>
        <authorList>
            <person name="Perez M."/>
            <person name="Aroh O."/>
            <person name="Sun Y."/>
            <person name="Lan Y."/>
            <person name="Juniper S.K."/>
            <person name="Young C.R."/>
            <person name="Angers B."/>
            <person name="Qian P.Y."/>
        </authorList>
    </citation>
    <scope>NUCLEOTIDE SEQUENCE</scope>
    <source>
        <strain evidence="2">R07B-5</strain>
    </source>
</reference>
<organism evidence="2 3">
    <name type="scientific">Ridgeia piscesae</name>
    <name type="common">Tubeworm</name>
    <dbReference type="NCBI Taxonomy" id="27915"/>
    <lineage>
        <taxon>Eukaryota</taxon>
        <taxon>Metazoa</taxon>
        <taxon>Spiralia</taxon>
        <taxon>Lophotrochozoa</taxon>
        <taxon>Annelida</taxon>
        <taxon>Polychaeta</taxon>
        <taxon>Sedentaria</taxon>
        <taxon>Canalipalpata</taxon>
        <taxon>Sabellida</taxon>
        <taxon>Siboglinidae</taxon>
        <taxon>Ridgeia</taxon>
    </lineage>
</organism>
<name>A0AAD9NVA4_RIDPI</name>
<protein>
    <submittedName>
        <fullName evidence="2">Uncharacterized protein</fullName>
    </submittedName>
</protein>
<dbReference type="Proteomes" id="UP001209878">
    <property type="component" value="Unassembled WGS sequence"/>
</dbReference>
<evidence type="ECO:0000256" key="1">
    <source>
        <dbReference type="SAM" id="SignalP"/>
    </source>
</evidence>
<feature type="chain" id="PRO_5042107908" evidence="1">
    <location>
        <begin position="31"/>
        <end position="130"/>
    </location>
</feature>
<dbReference type="AlphaFoldDB" id="A0AAD9NVA4"/>
<accession>A0AAD9NVA4</accession>
<evidence type="ECO:0000313" key="3">
    <source>
        <dbReference type="Proteomes" id="UP001209878"/>
    </source>
</evidence>
<keyword evidence="1" id="KW-0732">Signal</keyword>
<evidence type="ECO:0000313" key="2">
    <source>
        <dbReference type="EMBL" id="KAK2182108.1"/>
    </source>
</evidence>
<sequence>MSGSSRHTRLCVEVFVMTTILALTIRRCVAKVPHLTVGCIGQVCFVPPLYIRAPYVCLSVPSVCYRPFDVQELCCATCYYFTVCAIPCFPVLVSTCVYIYCGGFYRILQNDCCCTHFCFIVTIQEDRDVL</sequence>
<gene>
    <name evidence="2" type="ORF">NP493_366g01031</name>
</gene>
<dbReference type="EMBL" id="JAODUO010000366">
    <property type="protein sequence ID" value="KAK2182108.1"/>
    <property type="molecule type" value="Genomic_DNA"/>
</dbReference>
<keyword evidence="3" id="KW-1185">Reference proteome</keyword>